<dbReference type="EMBL" id="CM046388">
    <property type="protein sequence ID" value="KAI8573266.1"/>
    <property type="molecule type" value="Genomic_DNA"/>
</dbReference>
<sequence length="275" mass="31975">MSNDAEADETSLHYQRLTWDALRKNINGLVNKVNATNIKDIIPELFAENLIRGRDVFKQVPQFVKEEKRYKEVKKSILGDEFGDVADSDAGSEDEDDEESDEEDDERKINDETETNLVNLRRTIYVAIMSSVDFEEAGHKLLESKLELNQVMELCIMLLECCSQERTYLRYYGLLGQRFWMINKIHQDNFEKCFVKQYSNIHRLETNELRNVAKFFSHLLGTDALPLHVLAYIRLTEEDTLPHLPVFSLRSSFRNCQSTLGFACLMNVFMIPQCV</sequence>
<reference evidence="1" key="1">
    <citation type="submission" date="2022-02" db="EMBL/GenBank/DDBJ databases">
        <title>Plant Genome Project.</title>
        <authorList>
            <person name="Zhang R.-G."/>
        </authorList>
    </citation>
    <scope>NUCLEOTIDE SEQUENCE</scope>
    <source>
        <strain evidence="1">AT1</strain>
    </source>
</reference>
<evidence type="ECO:0000313" key="1">
    <source>
        <dbReference type="EMBL" id="KAI8573266.1"/>
    </source>
</evidence>
<organism evidence="1 2">
    <name type="scientific">Rhododendron molle</name>
    <name type="common">Chinese azalea</name>
    <name type="synonym">Azalea mollis</name>
    <dbReference type="NCBI Taxonomy" id="49168"/>
    <lineage>
        <taxon>Eukaryota</taxon>
        <taxon>Viridiplantae</taxon>
        <taxon>Streptophyta</taxon>
        <taxon>Embryophyta</taxon>
        <taxon>Tracheophyta</taxon>
        <taxon>Spermatophyta</taxon>
        <taxon>Magnoliopsida</taxon>
        <taxon>eudicotyledons</taxon>
        <taxon>Gunneridae</taxon>
        <taxon>Pentapetalae</taxon>
        <taxon>asterids</taxon>
        <taxon>Ericales</taxon>
        <taxon>Ericaceae</taxon>
        <taxon>Ericoideae</taxon>
        <taxon>Rhodoreae</taxon>
        <taxon>Rhododendron</taxon>
    </lineage>
</organism>
<proteinExistence type="predicted"/>
<gene>
    <name evidence="1" type="ORF">RHMOL_Rhmol01G0265000</name>
</gene>
<accession>A0ACC0Q605</accession>
<dbReference type="Proteomes" id="UP001062846">
    <property type="component" value="Chromosome 1"/>
</dbReference>
<protein>
    <submittedName>
        <fullName evidence="1">Uncharacterized protein</fullName>
    </submittedName>
</protein>
<keyword evidence="2" id="KW-1185">Reference proteome</keyword>
<name>A0ACC0Q605_RHOML</name>
<comment type="caution">
    <text evidence="1">The sequence shown here is derived from an EMBL/GenBank/DDBJ whole genome shotgun (WGS) entry which is preliminary data.</text>
</comment>
<evidence type="ECO:0000313" key="2">
    <source>
        <dbReference type="Proteomes" id="UP001062846"/>
    </source>
</evidence>